<keyword evidence="6 9" id="KW-0472">Membrane</keyword>
<dbReference type="AlphaFoldDB" id="A0A6J8AZ64"/>
<evidence type="ECO:0000313" key="12">
    <source>
        <dbReference type="Proteomes" id="UP000507470"/>
    </source>
</evidence>
<keyword evidence="2" id="KW-1003">Cell membrane</keyword>
<evidence type="ECO:0000259" key="10">
    <source>
        <dbReference type="PROSITE" id="PS50262"/>
    </source>
</evidence>
<keyword evidence="12" id="KW-1185">Reference proteome</keyword>
<feature type="transmembrane region" description="Helical" evidence="9">
    <location>
        <begin position="134"/>
        <end position="159"/>
    </location>
</feature>
<dbReference type="GO" id="GO:0007218">
    <property type="term" value="P:neuropeptide signaling pathway"/>
    <property type="evidence" value="ECO:0007669"/>
    <property type="project" value="TreeGrafter"/>
</dbReference>
<organism evidence="11 12">
    <name type="scientific">Mytilus coruscus</name>
    <name type="common">Sea mussel</name>
    <dbReference type="NCBI Taxonomy" id="42192"/>
    <lineage>
        <taxon>Eukaryota</taxon>
        <taxon>Metazoa</taxon>
        <taxon>Spiralia</taxon>
        <taxon>Lophotrochozoa</taxon>
        <taxon>Mollusca</taxon>
        <taxon>Bivalvia</taxon>
        <taxon>Autobranchia</taxon>
        <taxon>Pteriomorphia</taxon>
        <taxon>Mytilida</taxon>
        <taxon>Mytiloidea</taxon>
        <taxon>Mytilidae</taxon>
        <taxon>Mytilinae</taxon>
        <taxon>Mytilus</taxon>
    </lineage>
</organism>
<evidence type="ECO:0000256" key="4">
    <source>
        <dbReference type="ARBA" id="ARBA00022989"/>
    </source>
</evidence>
<reference evidence="11 12" key="1">
    <citation type="submission" date="2020-06" db="EMBL/GenBank/DDBJ databases">
        <authorList>
            <person name="Li R."/>
            <person name="Bekaert M."/>
        </authorList>
    </citation>
    <scope>NUCLEOTIDE SEQUENCE [LARGE SCALE GENOMIC DNA]</scope>
    <source>
        <strain evidence="12">wild</strain>
    </source>
</reference>
<evidence type="ECO:0000256" key="1">
    <source>
        <dbReference type="ARBA" id="ARBA00004651"/>
    </source>
</evidence>
<feature type="transmembrane region" description="Helical" evidence="9">
    <location>
        <begin position="446"/>
        <end position="465"/>
    </location>
</feature>
<feature type="transmembrane region" description="Helical" evidence="9">
    <location>
        <begin position="98"/>
        <end position="122"/>
    </location>
</feature>
<dbReference type="SUPFAM" id="SSF81321">
    <property type="entry name" value="Family A G protein-coupled receptor-like"/>
    <property type="match status" value="1"/>
</dbReference>
<keyword evidence="5" id="KW-0297">G-protein coupled receptor</keyword>
<proteinExistence type="predicted"/>
<accession>A0A6J8AZ64</accession>
<dbReference type="PROSITE" id="PS50262">
    <property type="entry name" value="G_PROTEIN_RECEP_F1_2"/>
    <property type="match status" value="1"/>
</dbReference>
<dbReference type="GO" id="GO:0005886">
    <property type="term" value="C:plasma membrane"/>
    <property type="evidence" value="ECO:0007669"/>
    <property type="project" value="UniProtKB-SubCell"/>
</dbReference>
<name>A0A6J8AZ64_MYTCO</name>
<feature type="transmembrane region" description="Helical" evidence="9">
    <location>
        <begin position="229"/>
        <end position="248"/>
    </location>
</feature>
<dbReference type="InterPro" id="IPR000276">
    <property type="entry name" value="GPCR_Rhodpsn"/>
</dbReference>
<evidence type="ECO:0000256" key="5">
    <source>
        <dbReference type="ARBA" id="ARBA00023040"/>
    </source>
</evidence>
<dbReference type="PANTHER" id="PTHR24230:SF0">
    <property type="entry name" value="G-PROTEIN COUPLED RECEPTORS FAMILY 1 PROFILE DOMAIN-CONTAINING PROTEIN"/>
    <property type="match status" value="1"/>
</dbReference>
<evidence type="ECO:0000256" key="3">
    <source>
        <dbReference type="ARBA" id="ARBA00022692"/>
    </source>
</evidence>
<dbReference type="Gene3D" id="1.20.1070.10">
    <property type="entry name" value="Rhodopsin 7-helix transmembrane proteins"/>
    <property type="match status" value="1"/>
</dbReference>
<feature type="domain" description="G-protein coupled receptors family 1 profile" evidence="10">
    <location>
        <begin position="1"/>
        <end position="244"/>
    </location>
</feature>
<dbReference type="OrthoDB" id="5962323at2759"/>
<keyword evidence="3 9" id="KW-0812">Transmembrane</keyword>
<protein>
    <submittedName>
        <fullName evidence="11">F2R</fullName>
    </submittedName>
</protein>
<evidence type="ECO:0000256" key="9">
    <source>
        <dbReference type="SAM" id="Phobius"/>
    </source>
</evidence>
<dbReference type="GO" id="GO:0008528">
    <property type="term" value="F:G protein-coupled peptide receptor activity"/>
    <property type="evidence" value="ECO:0007669"/>
    <property type="project" value="TreeGrafter"/>
</dbReference>
<feature type="transmembrane region" description="Helical" evidence="9">
    <location>
        <begin position="179"/>
        <end position="208"/>
    </location>
</feature>
<evidence type="ECO:0000313" key="11">
    <source>
        <dbReference type="EMBL" id="CAC5376722.1"/>
    </source>
</evidence>
<dbReference type="EMBL" id="CACVKT020002230">
    <property type="protein sequence ID" value="CAC5376722.1"/>
    <property type="molecule type" value="Genomic_DNA"/>
</dbReference>
<dbReference type="InterPro" id="IPR017452">
    <property type="entry name" value="GPCR_Rhodpsn_7TM"/>
</dbReference>
<gene>
    <name evidence="11" type="ORF">MCOR_13270</name>
</gene>
<sequence>MNIIVFVALSDKKILSPATVLMQGLALADGLTSLCTYGFEPIFSPNYEEIGYPTTENNFRVFVWKQLTTISIDEIKMLVDLKFPYCLLHYCVTNSIDMFHLVSILLTTSLGLQKFLAVVFPIWSRCNLTNRKSVFVCVICFIISFTLNIPRMFVVSVYSENGDACSMSRPHKALQKYVLTFYPILFAVILAGAIITMLVSSLYIIFILCRRKRVRGRNKVSKAEKKSSTLILCVMIVFLLSEVPRIYINATLFDTYRSDIEKTDIAFYKVRQEIEKKLSPCLNDASKDIIMRSRSENNLTGANCVPRLEHKLMAENLLSSHLLLNLRFGLYNYKFLNTIKPVYIELVNKRAKEIDESVVQTFRQTIRRYLAILQCNGIKIKAFRNSFTVNDTAASCWDSAIPQFYNDLPFLLLGSNPYSEPMNYILNIIWGRIDLSLYQLKIISEILKLSMIVGCASNFLIYIIMSRKLREALINKVKCTKRASKTKL</sequence>
<evidence type="ECO:0000256" key="7">
    <source>
        <dbReference type="ARBA" id="ARBA00023170"/>
    </source>
</evidence>
<evidence type="ECO:0000256" key="8">
    <source>
        <dbReference type="ARBA" id="ARBA00023224"/>
    </source>
</evidence>
<dbReference type="Pfam" id="PF00001">
    <property type="entry name" value="7tm_1"/>
    <property type="match status" value="1"/>
</dbReference>
<keyword evidence="4 9" id="KW-1133">Transmembrane helix</keyword>
<evidence type="ECO:0000256" key="6">
    <source>
        <dbReference type="ARBA" id="ARBA00023136"/>
    </source>
</evidence>
<dbReference type="Proteomes" id="UP000507470">
    <property type="component" value="Unassembled WGS sequence"/>
</dbReference>
<evidence type="ECO:0000256" key="2">
    <source>
        <dbReference type="ARBA" id="ARBA00022475"/>
    </source>
</evidence>
<comment type="subcellular location">
    <subcellularLocation>
        <location evidence="1">Cell membrane</location>
        <topology evidence="1">Multi-pass membrane protein</topology>
    </subcellularLocation>
</comment>
<keyword evidence="7" id="KW-0675">Receptor</keyword>
<dbReference type="PANTHER" id="PTHR24230">
    <property type="entry name" value="G-PROTEIN COUPLED RECEPTOR"/>
    <property type="match status" value="1"/>
</dbReference>
<keyword evidence="8" id="KW-0807">Transducer</keyword>